<feature type="region of interest" description="Disordered" evidence="7">
    <location>
        <begin position="1"/>
        <end position="29"/>
    </location>
</feature>
<dbReference type="CDD" id="cd08366">
    <property type="entry name" value="APC10"/>
    <property type="match status" value="1"/>
</dbReference>
<dbReference type="InterPro" id="IPR016901">
    <property type="entry name" value="APC10/Doc1"/>
</dbReference>
<evidence type="ECO:0000313" key="10">
    <source>
        <dbReference type="Proteomes" id="UP001432322"/>
    </source>
</evidence>
<evidence type="ECO:0000313" key="9">
    <source>
        <dbReference type="EMBL" id="GMT10135.1"/>
    </source>
</evidence>
<dbReference type="PANTHER" id="PTHR12936:SF0">
    <property type="entry name" value="ANAPHASE-PROMOTING COMPLEX SUBUNIT 10"/>
    <property type="match status" value="1"/>
</dbReference>
<evidence type="ECO:0000256" key="2">
    <source>
        <dbReference type="ARBA" id="ARBA00013927"/>
    </source>
</evidence>
<protein>
    <recommendedName>
        <fullName evidence="2">Anaphase-promoting complex subunit 10</fullName>
    </recommendedName>
</protein>
<dbReference type="Proteomes" id="UP001432322">
    <property type="component" value="Unassembled WGS sequence"/>
</dbReference>
<dbReference type="EMBL" id="BTSY01000001">
    <property type="protein sequence ID" value="GMT10135.1"/>
    <property type="molecule type" value="Genomic_DNA"/>
</dbReference>
<dbReference type="GO" id="GO:0051301">
    <property type="term" value="P:cell division"/>
    <property type="evidence" value="ECO:0007669"/>
    <property type="project" value="UniProtKB-KW"/>
</dbReference>
<reference evidence="9" key="1">
    <citation type="submission" date="2023-10" db="EMBL/GenBank/DDBJ databases">
        <title>Genome assembly of Pristionchus species.</title>
        <authorList>
            <person name="Yoshida K."/>
            <person name="Sommer R.J."/>
        </authorList>
    </citation>
    <scope>NUCLEOTIDE SEQUENCE</scope>
    <source>
        <strain evidence="9">RS5133</strain>
    </source>
</reference>
<dbReference type="Pfam" id="PF03256">
    <property type="entry name" value="ANAPC10"/>
    <property type="match status" value="1"/>
</dbReference>
<dbReference type="InterPro" id="IPR004939">
    <property type="entry name" value="APC_su10/DOC_dom"/>
</dbReference>
<keyword evidence="5" id="KW-0833">Ubl conjugation pathway</keyword>
<gene>
    <name evidence="9" type="ORF">PFISCL1PPCAC_1432</name>
</gene>
<sequence>QQEMATVRMQFDHEEEEDEVPNRADNNRGSDWIHALESGNLITAAERDEYRDISFRGNWTLSSCKIDGDGFGVNELLSDSVDSYWQSDGPQPHMITVEFPRKTDISFLALFLDFKSDESYTPNKVLVRLGSSLMHLDDQFEHDLNEPVGWQILDLRRGSYAKRAFVLQLHVVQNHQNGRDTHIRHMRVVGPSRSRFDPVKRSLVTPQVHNLLRNTEPEIGDENGDPILNNLRHVPEPPLMPVSSLSSKLQLMRMIR</sequence>
<evidence type="ECO:0000256" key="7">
    <source>
        <dbReference type="SAM" id="MobiDB-lite"/>
    </source>
</evidence>
<feature type="non-terminal residue" evidence="9">
    <location>
        <position position="1"/>
    </location>
</feature>
<name>A0AAV5UVH1_9BILA</name>
<evidence type="ECO:0000256" key="3">
    <source>
        <dbReference type="ARBA" id="ARBA00022618"/>
    </source>
</evidence>
<dbReference type="PROSITE" id="PS51284">
    <property type="entry name" value="DOC"/>
    <property type="match status" value="1"/>
</dbReference>
<dbReference type="GO" id="GO:0070979">
    <property type="term" value="P:protein K11-linked ubiquitination"/>
    <property type="evidence" value="ECO:0007669"/>
    <property type="project" value="TreeGrafter"/>
</dbReference>
<evidence type="ECO:0000256" key="5">
    <source>
        <dbReference type="ARBA" id="ARBA00022786"/>
    </source>
</evidence>
<dbReference type="AlphaFoldDB" id="A0AAV5UVH1"/>
<organism evidence="9 10">
    <name type="scientific">Pristionchus fissidentatus</name>
    <dbReference type="NCBI Taxonomy" id="1538716"/>
    <lineage>
        <taxon>Eukaryota</taxon>
        <taxon>Metazoa</taxon>
        <taxon>Ecdysozoa</taxon>
        <taxon>Nematoda</taxon>
        <taxon>Chromadorea</taxon>
        <taxon>Rhabditida</taxon>
        <taxon>Rhabditina</taxon>
        <taxon>Diplogasteromorpha</taxon>
        <taxon>Diplogasteroidea</taxon>
        <taxon>Neodiplogasteridae</taxon>
        <taxon>Pristionchus</taxon>
    </lineage>
</organism>
<dbReference type="GO" id="GO:0005680">
    <property type="term" value="C:anaphase-promoting complex"/>
    <property type="evidence" value="ECO:0007669"/>
    <property type="project" value="InterPro"/>
</dbReference>
<evidence type="ECO:0000259" key="8">
    <source>
        <dbReference type="PROSITE" id="PS51284"/>
    </source>
</evidence>
<evidence type="ECO:0000256" key="1">
    <source>
        <dbReference type="ARBA" id="ARBA00006762"/>
    </source>
</evidence>
<feature type="domain" description="DOC" evidence="8">
    <location>
        <begin position="29"/>
        <end position="215"/>
    </location>
</feature>
<keyword evidence="4" id="KW-0498">Mitosis</keyword>
<proteinExistence type="inferred from homology"/>
<dbReference type="Gene3D" id="2.60.120.260">
    <property type="entry name" value="Galactose-binding domain-like"/>
    <property type="match status" value="1"/>
</dbReference>
<comment type="caution">
    <text evidence="9">The sequence shown here is derived from an EMBL/GenBank/DDBJ whole genome shotgun (WGS) entry which is preliminary data.</text>
</comment>
<dbReference type="GO" id="GO:0031145">
    <property type="term" value="P:anaphase-promoting complex-dependent catabolic process"/>
    <property type="evidence" value="ECO:0007669"/>
    <property type="project" value="InterPro"/>
</dbReference>
<comment type="similarity">
    <text evidence="1">Belongs to the APC10 family.</text>
</comment>
<keyword evidence="3" id="KW-0132">Cell division</keyword>
<dbReference type="SMART" id="SM01337">
    <property type="entry name" value="APC10"/>
    <property type="match status" value="1"/>
</dbReference>
<dbReference type="SUPFAM" id="SSF49785">
    <property type="entry name" value="Galactose-binding domain-like"/>
    <property type="match status" value="1"/>
</dbReference>
<keyword evidence="6" id="KW-0131">Cell cycle</keyword>
<keyword evidence="10" id="KW-1185">Reference proteome</keyword>
<dbReference type="PANTHER" id="PTHR12936">
    <property type="entry name" value="ANAPHASE-PROMOTING COMPLEX 10"/>
    <property type="match status" value="1"/>
</dbReference>
<evidence type="ECO:0000256" key="4">
    <source>
        <dbReference type="ARBA" id="ARBA00022776"/>
    </source>
</evidence>
<evidence type="ECO:0000256" key="6">
    <source>
        <dbReference type="ARBA" id="ARBA00023306"/>
    </source>
</evidence>
<accession>A0AAV5UVH1</accession>
<dbReference type="InterPro" id="IPR008979">
    <property type="entry name" value="Galactose-bd-like_sf"/>
</dbReference>